<proteinExistence type="predicted"/>
<evidence type="ECO:0000313" key="3">
    <source>
        <dbReference type="Proteomes" id="UP000077069"/>
    </source>
</evidence>
<gene>
    <name evidence="2" type="ORF">CC84DRAFT_1214367</name>
</gene>
<feature type="region of interest" description="Disordered" evidence="1">
    <location>
        <begin position="539"/>
        <end position="573"/>
    </location>
</feature>
<evidence type="ECO:0000313" key="2">
    <source>
        <dbReference type="EMBL" id="OAG11118.1"/>
    </source>
</evidence>
<dbReference type="Proteomes" id="UP000077069">
    <property type="component" value="Unassembled WGS sequence"/>
</dbReference>
<evidence type="ECO:0000256" key="1">
    <source>
        <dbReference type="SAM" id="MobiDB-lite"/>
    </source>
</evidence>
<keyword evidence="3" id="KW-1185">Reference proteome</keyword>
<name>A0A177CVR4_9PLEO</name>
<reference evidence="2 3" key="1">
    <citation type="submission" date="2016-05" db="EMBL/GenBank/DDBJ databases">
        <title>Comparative analysis of secretome profiles of manganese(II)-oxidizing ascomycete fungi.</title>
        <authorList>
            <consortium name="DOE Joint Genome Institute"/>
            <person name="Zeiner C.A."/>
            <person name="Purvine S.O."/>
            <person name="Zink E.M."/>
            <person name="Wu S."/>
            <person name="Pasa-Tolic L."/>
            <person name="Chaput D.L."/>
            <person name="Haridas S."/>
            <person name="Grigoriev I.V."/>
            <person name="Santelli C.M."/>
            <person name="Hansel C.M."/>
        </authorList>
    </citation>
    <scope>NUCLEOTIDE SEQUENCE [LARGE SCALE GENOMIC DNA]</scope>
    <source>
        <strain evidence="2 3">AP3s5-JAC2a</strain>
    </source>
</reference>
<dbReference type="EMBL" id="KV441549">
    <property type="protein sequence ID" value="OAG11118.1"/>
    <property type="molecule type" value="Genomic_DNA"/>
</dbReference>
<feature type="compositionally biased region" description="Acidic residues" evidence="1">
    <location>
        <begin position="550"/>
        <end position="573"/>
    </location>
</feature>
<dbReference type="RefSeq" id="XP_018041483.1">
    <property type="nucleotide sequence ID" value="XM_018182624.1"/>
</dbReference>
<accession>A0A177CVR4</accession>
<dbReference type="GeneID" id="28766110"/>
<protein>
    <submittedName>
        <fullName evidence="2">Uncharacterized protein</fullName>
    </submittedName>
</protein>
<feature type="region of interest" description="Disordered" evidence="1">
    <location>
        <begin position="289"/>
        <end position="311"/>
    </location>
</feature>
<dbReference type="AlphaFoldDB" id="A0A177CVR4"/>
<organism evidence="2 3">
    <name type="scientific">Paraphaeosphaeria sporulosa</name>
    <dbReference type="NCBI Taxonomy" id="1460663"/>
    <lineage>
        <taxon>Eukaryota</taxon>
        <taxon>Fungi</taxon>
        <taxon>Dikarya</taxon>
        <taxon>Ascomycota</taxon>
        <taxon>Pezizomycotina</taxon>
        <taxon>Dothideomycetes</taxon>
        <taxon>Pleosporomycetidae</taxon>
        <taxon>Pleosporales</taxon>
        <taxon>Massarineae</taxon>
        <taxon>Didymosphaeriaceae</taxon>
        <taxon>Paraphaeosphaeria</taxon>
    </lineage>
</organism>
<sequence>MQHQNQDHDQMLDSGYQIGTPQAPLDYDAASIFGFAACQGSSRQSLPDQAGWWAADHGEQNGWPGVQEGEWLGGQHPFQDPLFPTETLQTTPMSISSSRCQDHLLYQGSPVEVGDWSNVGLSRNDGIGGQGVEGVRGNLVRVPQVARAGEASQEQPLPELLEFHGTPALGEDWSDVHASMDAHSPNFGSGDWSHLSAAAATPIDRAPGAASPAYLTDDSDAGAPYDYSMLAQSLDILFGDARARERLQHLHDQGHAWPAAVADNIRFLADLLSGPSPAVGETASVQVPPTEGMATEPAARGPRTKLPRGPTSSQWWTRLLRLHPSSLMLPSALRTHIARPPAHALVLCDSPPDPPGASFAQLFAARVAFMASFRPSTRLQHAVAVAHCLFFAVAASDANPKFWRLVTDVPHGTLRDLPSLCANLVRLVPDPNTDAKATTALERNLRRWRTLGCKYAFLAGRIGLGGLLLLIDFVKMDKAWGMTKGREKGKNGAVRAEAVAWLKGLGVVSMAETSGAEEWMQGMLWNLCAQYPHRPVRRGEETFPGLHGEEGDEGEDRAEDDEEEYEEIGEWRG</sequence>
<dbReference type="OrthoDB" id="3663031at2759"/>
<dbReference type="InParanoid" id="A0A177CVR4"/>